<feature type="compositionally biased region" description="Basic and acidic residues" evidence="2">
    <location>
        <begin position="675"/>
        <end position="685"/>
    </location>
</feature>
<feature type="domain" description="Tape measure protein N-terminal" evidence="3">
    <location>
        <begin position="68"/>
        <end position="256"/>
    </location>
</feature>
<protein>
    <recommendedName>
        <fullName evidence="3">Tape measure protein N-terminal domain-containing protein</fullName>
    </recommendedName>
</protein>
<evidence type="ECO:0000256" key="1">
    <source>
        <dbReference type="SAM" id="Coils"/>
    </source>
</evidence>
<reference evidence="4" key="1">
    <citation type="submission" date="2019-01" db="EMBL/GenBank/DDBJ databases">
        <authorList>
            <person name="Lista F."/>
            <person name="Anselmo A."/>
        </authorList>
    </citation>
    <scope>NUCLEOTIDE SEQUENCE</scope>
    <source>
        <strain evidence="4">11S</strain>
    </source>
</reference>
<dbReference type="Pfam" id="PF20155">
    <property type="entry name" value="TMP_3"/>
    <property type="match status" value="1"/>
</dbReference>
<feature type="coiled-coil region" evidence="1">
    <location>
        <begin position="483"/>
        <end position="548"/>
    </location>
</feature>
<evidence type="ECO:0000259" key="3">
    <source>
        <dbReference type="Pfam" id="PF20155"/>
    </source>
</evidence>
<name>A0A483J2C0_KLEPN</name>
<evidence type="ECO:0000313" key="4">
    <source>
        <dbReference type="EMBL" id="TCX40053.1"/>
    </source>
</evidence>
<organism evidence="4">
    <name type="scientific">Klebsiella pneumoniae</name>
    <dbReference type="NCBI Taxonomy" id="573"/>
    <lineage>
        <taxon>Bacteria</taxon>
        <taxon>Pseudomonadati</taxon>
        <taxon>Pseudomonadota</taxon>
        <taxon>Gammaproteobacteria</taxon>
        <taxon>Enterobacterales</taxon>
        <taxon>Enterobacteriaceae</taxon>
        <taxon>Klebsiella/Raoultella group</taxon>
        <taxon>Klebsiella</taxon>
        <taxon>Klebsiella pneumoniae complex</taxon>
    </lineage>
</organism>
<feature type="region of interest" description="Disordered" evidence="2">
    <location>
        <begin position="665"/>
        <end position="690"/>
    </location>
</feature>
<sequence length="1122" mass="118570">MAENAGGIYYDIEMDVRGLLTAQQRVNQRLDLMERGFDKTSRSIDTTERSMSSLSRVAVALTAALSVQQVAEYADAWATVNNKLSNSIRPSEQLADVTERVFNITQQTRSSLDATASLYARLERATRQYGTSADDLAKLTTIINQGFVVSGATAQEAENAIIQLSQGLASGALRGEEFNSVNEQGNRLIVALADSMGVSIGQMRNMAAQGKLTTDVVVNGLLSQGSLIGAEFANTTTTISQALQVAGNNITKFFGENSTVKTGAAIFSDAVVTISENIGGLSALLTGAAAILGSRYVGALTMATAAKIKAAAASRTLSAEESLAAQASANKAAADLRAAAVAKQRALDEIRLAEMMRLTAISETNAAAAEQRLSVARVAAAGAVDNYNRALAANRAAQMALSSGASLASRALGLIGGPAGAAMLAASAILYFSQRAKEARNDANALADSVNDLSSKFQTMSHTELAATIGKLSQSLPELSDAVSDAQKEFNDATSAVQRQQREIANWGTNTTRGRQAAEALSGAQDNLAIATLELEKAQNRLSQTQNAINIGRATLNGTMKQGIDLLRRDGQEAGIAAGMMSKLGDMINFAAKAKDKFNSSSLMVERPKDVQEYLDKLQDQVTLQSELNDRKRAQLRAEQDIRKLGGSEADVNLARDRAAAEFDAQQAQQNNKKATKEAESEAKKLANQQESVNQKLENLRQQSELAAGSTQELSREQAVLQAQQSLGKGATQEQIALAGKYRGEIWDTANALKAQAAAEKLLPEARENASYQQDVKDLQTALAAKKITQQQYNQTSEQLEAQHQVNLAKIRAQQTVSPMQEARGQIDPVQQLANQHAQELALIQQFESQKGQITQRGLELMNAANTQYEQQRIAAQWEIWRQQNAGYEVAAAAFDSFAGNASNALTGIITGSMSVSEAMSSLGSTVLNSVINSFVQMGVEWLKSVIMGQAGMTAASGMAIAQGQLIAASMAPAAAMTSLATAGANAIPAQAGIASTVGMAQALSIAGARYNGGPVSAGGLYQVGEKGKPEIYQASTGKQYMIPGDNGKVISNKDINGGQVQVNIQFYDQTSGGQHSFQALASQEGGVVTVEAFLTDVDRNGPMSSAIQSAFGLGRKAQGAY</sequence>
<dbReference type="EMBL" id="SDCL01000001">
    <property type="protein sequence ID" value="TCX40053.1"/>
    <property type="molecule type" value="Genomic_DNA"/>
</dbReference>
<keyword evidence="1" id="KW-0175">Coiled coil</keyword>
<dbReference type="NCBIfam" id="TIGR02675">
    <property type="entry name" value="tape_meas_nterm"/>
    <property type="match status" value="1"/>
</dbReference>
<proteinExistence type="predicted"/>
<dbReference type="InterPro" id="IPR013491">
    <property type="entry name" value="Tape_meas_N"/>
</dbReference>
<gene>
    <name evidence="4" type="ORF">ETE67_01365</name>
</gene>
<comment type="caution">
    <text evidence="4">The sequence shown here is derived from an EMBL/GenBank/DDBJ whole genome shotgun (WGS) entry which is preliminary data.</text>
</comment>
<accession>A0A483J2C0</accession>
<evidence type="ECO:0000256" key="2">
    <source>
        <dbReference type="SAM" id="MobiDB-lite"/>
    </source>
</evidence>
<dbReference type="AlphaFoldDB" id="A0A483J2C0"/>